<evidence type="ECO:0000313" key="13">
    <source>
        <dbReference type="Proteomes" id="UP000318297"/>
    </source>
</evidence>
<dbReference type="SMART" id="SM00382">
    <property type="entry name" value="AAA"/>
    <property type="match status" value="1"/>
</dbReference>
<dbReference type="FunFam" id="1.10.287.130:FF:000001">
    <property type="entry name" value="Two-component sensor histidine kinase"/>
    <property type="match status" value="1"/>
</dbReference>
<comment type="caution">
    <text evidence="12">The sequence shown here is derived from an EMBL/GenBank/DDBJ whole genome shotgun (WGS) entry which is preliminary data.</text>
</comment>
<dbReference type="EC" id="2.7.13.3" evidence="3"/>
<dbReference type="InterPro" id="IPR050107">
    <property type="entry name" value="ABC_carbohydrate_import_ATPase"/>
</dbReference>
<evidence type="ECO:0000259" key="11">
    <source>
        <dbReference type="PROSITE" id="PS50893"/>
    </source>
</evidence>
<reference evidence="12 13" key="1">
    <citation type="submission" date="2019-06" db="EMBL/GenBank/DDBJ databases">
        <title>Sequencing the genomes of 1000 actinobacteria strains.</title>
        <authorList>
            <person name="Klenk H.-P."/>
        </authorList>
    </citation>
    <scope>NUCLEOTIDE SEQUENCE [LARGE SCALE GENOMIC DNA]</scope>
    <source>
        <strain evidence="12 13">DSM 19560</strain>
    </source>
</reference>
<dbReference type="InterPro" id="IPR003593">
    <property type="entry name" value="AAA+_ATPase"/>
</dbReference>
<dbReference type="SMART" id="SM00387">
    <property type="entry name" value="HATPase_c"/>
    <property type="match status" value="1"/>
</dbReference>
<dbReference type="GO" id="GO:0016887">
    <property type="term" value="F:ATP hydrolysis activity"/>
    <property type="evidence" value="ECO:0007669"/>
    <property type="project" value="InterPro"/>
</dbReference>
<evidence type="ECO:0000256" key="9">
    <source>
        <dbReference type="ARBA" id="ARBA00023012"/>
    </source>
</evidence>
<dbReference type="PRINTS" id="PR00344">
    <property type="entry name" value="BCTRLSENSOR"/>
</dbReference>
<dbReference type="InterPro" id="IPR004358">
    <property type="entry name" value="Sig_transdc_His_kin-like_C"/>
</dbReference>
<dbReference type="GO" id="GO:0005524">
    <property type="term" value="F:ATP binding"/>
    <property type="evidence" value="ECO:0007669"/>
    <property type="project" value="UniProtKB-KW"/>
</dbReference>
<dbReference type="PROSITE" id="PS50893">
    <property type="entry name" value="ABC_TRANSPORTER_2"/>
    <property type="match status" value="1"/>
</dbReference>
<dbReference type="InterPro" id="IPR036890">
    <property type="entry name" value="HATPase_C_sf"/>
</dbReference>
<dbReference type="Proteomes" id="UP000318297">
    <property type="component" value="Unassembled WGS sequence"/>
</dbReference>
<dbReference type="InterPro" id="IPR003594">
    <property type="entry name" value="HATPase_dom"/>
</dbReference>
<dbReference type="SUPFAM" id="SSF55781">
    <property type="entry name" value="GAF domain-like"/>
    <property type="match status" value="1"/>
</dbReference>
<dbReference type="InterPro" id="IPR003661">
    <property type="entry name" value="HisK_dim/P_dom"/>
</dbReference>
<evidence type="ECO:0000313" key="12">
    <source>
        <dbReference type="EMBL" id="TWE12611.1"/>
    </source>
</evidence>
<dbReference type="InterPro" id="IPR029016">
    <property type="entry name" value="GAF-like_dom_sf"/>
</dbReference>
<gene>
    <name evidence="12" type="ORF">BKA23_1426</name>
</gene>
<dbReference type="PANTHER" id="PTHR43790">
    <property type="entry name" value="CARBOHYDRATE TRANSPORT ATP-BINDING PROTEIN MG119-RELATED"/>
    <property type="match status" value="1"/>
</dbReference>
<feature type="domain" description="ABC transporter" evidence="11">
    <location>
        <begin position="11"/>
        <end position="246"/>
    </location>
</feature>
<evidence type="ECO:0000256" key="1">
    <source>
        <dbReference type="ARBA" id="ARBA00000085"/>
    </source>
</evidence>
<comment type="subcellular location">
    <subcellularLocation>
        <location evidence="2">Cell membrane</location>
    </subcellularLocation>
</comment>
<keyword evidence="7 12" id="KW-0418">Kinase</keyword>
<dbReference type="Gene3D" id="1.10.287.130">
    <property type="match status" value="1"/>
</dbReference>
<keyword evidence="5" id="KW-0808">Transferase</keyword>
<dbReference type="AlphaFoldDB" id="A0A561EAH6"/>
<dbReference type="GO" id="GO:0000155">
    <property type="term" value="F:phosphorelay sensor kinase activity"/>
    <property type="evidence" value="ECO:0007669"/>
    <property type="project" value="InterPro"/>
</dbReference>
<dbReference type="SUPFAM" id="SSF52540">
    <property type="entry name" value="P-loop containing nucleoside triphosphate hydrolases"/>
    <property type="match status" value="1"/>
</dbReference>
<evidence type="ECO:0000256" key="7">
    <source>
        <dbReference type="ARBA" id="ARBA00022777"/>
    </source>
</evidence>
<dbReference type="Gene3D" id="3.30.565.10">
    <property type="entry name" value="Histidine kinase-like ATPase, C-terminal domain"/>
    <property type="match status" value="1"/>
</dbReference>
<dbReference type="RefSeq" id="WP_145226731.1">
    <property type="nucleotide sequence ID" value="NZ_VIVQ01000001.1"/>
</dbReference>
<keyword evidence="9" id="KW-0902">Two-component regulatory system</keyword>
<name>A0A561EAH6_9MICO</name>
<evidence type="ECO:0000256" key="8">
    <source>
        <dbReference type="ARBA" id="ARBA00022840"/>
    </source>
</evidence>
<dbReference type="SMART" id="SM00388">
    <property type="entry name" value="HisKA"/>
    <property type="match status" value="1"/>
</dbReference>
<protein>
    <recommendedName>
        <fullName evidence="3">histidine kinase</fullName>
        <ecNumber evidence="3">2.7.13.3</ecNumber>
    </recommendedName>
</protein>
<dbReference type="GO" id="GO:0005886">
    <property type="term" value="C:plasma membrane"/>
    <property type="evidence" value="ECO:0007669"/>
    <property type="project" value="UniProtKB-SubCell"/>
</dbReference>
<dbReference type="SUPFAM" id="SSF55874">
    <property type="entry name" value="ATPase domain of HSP90 chaperone/DNA topoisomerase II/histidine kinase"/>
    <property type="match status" value="1"/>
</dbReference>
<sequence>MTQVIEPRPLLRAQHVSFHYAPRRGISDINLDLWPGQITALAGENGTGKSTLVRCLTGDLSPEMGVVTIDGRPVASEPATVDRQGVSVVWQDLALCDNLDVAANLLLGDERSGIFLRDAPQHRKAARLLDRLGVPFGAPTNRRVGELSRGQKQLLAVARALRGAPKVLVLDEPTANLAIGWADQVEELADRLRRQGTSILLVTHDLDQMFRLADRIVVMHQGTIRAEVDPSDSHPDDIVALMRGQEPATSARHQLDRLQTLSDQLTTADPDQGLRLILEVMSRAFPTSGVAVHQSDQRAGVLRLVASTGLDALTDAAWQMLDSDATDNPLVRSIAVPGALSVEPVPSVDSGVWSATLADQPVQQVWCIPVRHDPDAPGVITMLMLHDQPPTALERDLVVLYADYVIGAMERAGAIRAQNEAAALRRSQELQRDFLSRLSHELRTPLTAIRGYASSLLQTDVTWDAESEARFLTRIAGESARLGRLVDDLLDFSAIEAELLRLNPDWCDLELILEAAVACVPQTTDRPIAVRCDPDIPPVWADHDRLEQVLVNLIDNSVRHTPPGTSVTVEARPVESAMVELTVADSGGGPPEYVLRNPFQVGRERRSSTAGAGLGLSIAKGMVDAHGGTIELENQGGKGTLWRIRIPIESTAAAVEHGR</sequence>
<dbReference type="Pfam" id="PF00005">
    <property type="entry name" value="ABC_tran"/>
    <property type="match status" value="1"/>
</dbReference>
<evidence type="ECO:0000256" key="4">
    <source>
        <dbReference type="ARBA" id="ARBA00022553"/>
    </source>
</evidence>
<dbReference type="Pfam" id="PF00512">
    <property type="entry name" value="HisKA"/>
    <property type="match status" value="1"/>
</dbReference>
<dbReference type="CDD" id="cd00082">
    <property type="entry name" value="HisKA"/>
    <property type="match status" value="1"/>
</dbReference>
<evidence type="ECO:0000256" key="2">
    <source>
        <dbReference type="ARBA" id="ARBA00004236"/>
    </source>
</evidence>
<dbReference type="Gene3D" id="3.40.50.300">
    <property type="entry name" value="P-loop containing nucleotide triphosphate hydrolases"/>
    <property type="match status" value="1"/>
</dbReference>
<keyword evidence="8" id="KW-0067">ATP-binding</keyword>
<evidence type="ECO:0000256" key="6">
    <source>
        <dbReference type="ARBA" id="ARBA00022741"/>
    </source>
</evidence>
<dbReference type="InterPro" id="IPR003439">
    <property type="entry name" value="ABC_transporter-like_ATP-bd"/>
</dbReference>
<dbReference type="Pfam" id="PF02518">
    <property type="entry name" value="HATPase_c"/>
    <property type="match status" value="1"/>
</dbReference>
<dbReference type="InterPro" id="IPR005467">
    <property type="entry name" value="His_kinase_dom"/>
</dbReference>
<keyword evidence="6" id="KW-0547">Nucleotide-binding</keyword>
<proteinExistence type="predicted"/>
<dbReference type="InterPro" id="IPR027417">
    <property type="entry name" value="P-loop_NTPase"/>
</dbReference>
<dbReference type="EMBL" id="VIVQ01000001">
    <property type="protein sequence ID" value="TWE12611.1"/>
    <property type="molecule type" value="Genomic_DNA"/>
</dbReference>
<evidence type="ECO:0000259" key="10">
    <source>
        <dbReference type="PROSITE" id="PS50109"/>
    </source>
</evidence>
<dbReference type="Gene3D" id="3.30.450.40">
    <property type="match status" value="1"/>
</dbReference>
<keyword evidence="4" id="KW-0597">Phosphoprotein</keyword>
<evidence type="ECO:0000256" key="3">
    <source>
        <dbReference type="ARBA" id="ARBA00012438"/>
    </source>
</evidence>
<keyword evidence="13" id="KW-1185">Reference proteome</keyword>
<feature type="domain" description="Histidine kinase" evidence="10">
    <location>
        <begin position="437"/>
        <end position="650"/>
    </location>
</feature>
<dbReference type="PROSITE" id="PS50109">
    <property type="entry name" value="HIS_KIN"/>
    <property type="match status" value="1"/>
</dbReference>
<dbReference type="InterPro" id="IPR036097">
    <property type="entry name" value="HisK_dim/P_sf"/>
</dbReference>
<accession>A0A561EAH6</accession>
<dbReference type="SUPFAM" id="SSF47384">
    <property type="entry name" value="Homodimeric domain of signal transducing histidine kinase"/>
    <property type="match status" value="1"/>
</dbReference>
<dbReference type="PANTHER" id="PTHR43790:SF8">
    <property type="entry name" value="SUGAR ABC TRANSPORTER ATP-BINDING PROTEIN"/>
    <property type="match status" value="1"/>
</dbReference>
<evidence type="ECO:0000256" key="5">
    <source>
        <dbReference type="ARBA" id="ARBA00022679"/>
    </source>
</evidence>
<dbReference type="OrthoDB" id="9806130at2"/>
<dbReference type="CDD" id="cd00075">
    <property type="entry name" value="HATPase"/>
    <property type="match status" value="1"/>
</dbReference>
<comment type="catalytic activity">
    <reaction evidence="1">
        <text>ATP + protein L-histidine = ADP + protein N-phospho-L-histidine.</text>
        <dbReference type="EC" id="2.7.13.3"/>
    </reaction>
</comment>
<organism evidence="12 13">
    <name type="scientific">Rudaeicoccus suwonensis</name>
    <dbReference type="NCBI Taxonomy" id="657409"/>
    <lineage>
        <taxon>Bacteria</taxon>
        <taxon>Bacillati</taxon>
        <taxon>Actinomycetota</taxon>
        <taxon>Actinomycetes</taxon>
        <taxon>Micrococcales</taxon>
        <taxon>Dermacoccaceae</taxon>
        <taxon>Rudaeicoccus</taxon>
    </lineage>
</organism>